<evidence type="ECO:0000313" key="2">
    <source>
        <dbReference type="EMBL" id="EMA46535.1"/>
    </source>
</evidence>
<dbReference type="Pfam" id="PF05455">
    <property type="entry name" value="GvpH"/>
    <property type="match status" value="1"/>
</dbReference>
<accession>M0MQ12</accession>
<dbReference type="PATRIC" id="fig|1227455.4.peg.869"/>
<evidence type="ECO:0000256" key="1">
    <source>
        <dbReference type="SAM" id="MobiDB-lite"/>
    </source>
</evidence>
<name>M0MQ12_9EURY</name>
<dbReference type="OrthoDB" id="198277at2157"/>
<dbReference type="InterPro" id="IPR008978">
    <property type="entry name" value="HSP20-like_chaperone"/>
</dbReference>
<sequence length="155" mass="16600">MSEKSIGGLIRTALRDALEAAADADEDGRARRTGSVTDGKRRAEYGITVGTIRPGEVPSTTEESRTAALETTDTEYATSVRRAEDGLVVTADLPEIDPEGLAAGVTDDSRTLLIADDDRLLTRVDLPEGEFAVDGASYNNAVLEVYLRPTEDTKQ</sequence>
<dbReference type="STRING" id="1227455.C449_04280"/>
<gene>
    <name evidence="2" type="ORF">C449_04280</name>
</gene>
<dbReference type="SUPFAM" id="SSF49764">
    <property type="entry name" value="HSP20-like chaperones"/>
    <property type="match status" value="1"/>
</dbReference>
<dbReference type="InterPro" id="IPR008633">
    <property type="entry name" value="GvpH"/>
</dbReference>
<dbReference type="EMBL" id="AOMD01000013">
    <property type="protein sequence ID" value="EMA46535.1"/>
    <property type="molecule type" value="Genomic_DNA"/>
</dbReference>
<feature type="region of interest" description="Disordered" evidence="1">
    <location>
        <begin position="52"/>
        <end position="71"/>
    </location>
</feature>
<evidence type="ECO:0000313" key="3">
    <source>
        <dbReference type="Proteomes" id="UP000011669"/>
    </source>
</evidence>
<feature type="region of interest" description="Disordered" evidence="1">
    <location>
        <begin position="20"/>
        <end position="41"/>
    </location>
</feature>
<organism evidence="2 3">
    <name type="scientific">Halococcus saccharolyticus DSM 5350</name>
    <dbReference type="NCBI Taxonomy" id="1227455"/>
    <lineage>
        <taxon>Archaea</taxon>
        <taxon>Methanobacteriati</taxon>
        <taxon>Methanobacteriota</taxon>
        <taxon>Stenosarchaea group</taxon>
        <taxon>Halobacteria</taxon>
        <taxon>Halobacteriales</taxon>
        <taxon>Halococcaceae</taxon>
        <taxon>Halococcus</taxon>
    </lineage>
</organism>
<proteinExistence type="predicted"/>
<dbReference type="InParanoid" id="M0MQ12"/>
<protein>
    <recommendedName>
        <fullName evidence="4">GvpH protein</fullName>
    </recommendedName>
</protein>
<keyword evidence="3" id="KW-1185">Reference proteome</keyword>
<dbReference type="Proteomes" id="UP000011669">
    <property type="component" value="Unassembled WGS sequence"/>
</dbReference>
<comment type="caution">
    <text evidence="2">The sequence shown here is derived from an EMBL/GenBank/DDBJ whole genome shotgun (WGS) entry which is preliminary data.</text>
</comment>
<reference evidence="2 3" key="1">
    <citation type="journal article" date="2014" name="PLoS Genet.">
        <title>Phylogenetically driven sequencing of extremely halophilic archaea reveals strategies for static and dynamic osmo-response.</title>
        <authorList>
            <person name="Becker E.A."/>
            <person name="Seitzer P.M."/>
            <person name="Tritt A."/>
            <person name="Larsen D."/>
            <person name="Krusor M."/>
            <person name="Yao A.I."/>
            <person name="Wu D."/>
            <person name="Madern D."/>
            <person name="Eisen J.A."/>
            <person name="Darling A.E."/>
            <person name="Facciotti M.T."/>
        </authorList>
    </citation>
    <scope>NUCLEOTIDE SEQUENCE [LARGE SCALE GENOMIC DNA]</scope>
    <source>
        <strain evidence="2 3">DSM 5350</strain>
    </source>
</reference>
<evidence type="ECO:0008006" key="4">
    <source>
        <dbReference type="Google" id="ProtNLM"/>
    </source>
</evidence>
<dbReference type="RefSeq" id="WP_006076711.1">
    <property type="nucleotide sequence ID" value="NZ_AOMD01000013.1"/>
</dbReference>
<dbReference type="AlphaFoldDB" id="M0MQ12"/>